<reference evidence="3" key="2">
    <citation type="submission" date="2023-11" db="UniProtKB">
        <authorList>
            <consortium name="WormBaseParasite"/>
        </authorList>
    </citation>
    <scope>IDENTIFICATION</scope>
</reference>
<proteinExistence type="predicted"/>
<reference evidence="2" key="1">
    <citation type="submission" date="2022-06" db="EMBL/GenBank/DDBJ databases">
        <authorList>
            <person name="Berger JAMES D."/>
            <person name="Berger JAMES D."/>
        </authorList>
    </citation>
    <scope>NUCLEOTIDE SEQUENCE [LARGE SCALE GENOMIC DNA]</scope>
</reference>
<dbReference type="Proteomes" id="UP000050795">
    <property type="component" value="Unassembled WGS sequence"/>
</dbReference>
<protein>
    <submittedName>
        <fullName evidence="3">Uncharacterized protein</fullName>
    </submittedName>
</protein>
<dbReference type="WBParaSite" id="TREG1_20340.1">
    <property type="protein sequence ID" value="TREG1_20340.1"/>
    <property type="gene ID" value="TREG1_20340"/>
</dbReference>
<keyword evidence="2" id="KW-1185">Reference proteome</keyword>
<sequence>MSDTKENPFKHPKRKTECGAPRQLTNKATTQRRYTSCARDEPITVGRYSNRIVKKHQSSPKSGANVSLTINDSVASAIPSNSLQQTLGISKGNTSDKQENPRAFSVISEELNSSSASTTCYDDISLAAYSLWLLYQRCTSSYIVNKIESDYTEIEIMSSEIKRLCERVTRLHKAKSNWQAWYESVTNLHKEYDLLTDLMKTLKIPVNDSEIYPADKSLDSHNGGLLPRVQQLTLEKFSPLVYRLPMKSIHLDDSYTHKNILCDLQQISNLSLKFSTINEDDISAFEKLADEIQSVAVHMEQMHPFNVAKYKQLTECLNTFLLKASLTCEKLERVWLAELK</sequence>
<feature type="compositionally biased region" description="Polar residues" evidence="1">
    <location>
        <begin position="23"/>
        <end position="32"/>
    </location>
</feature>
<organism evidence="2 3">
    <name type="scientific">Trichobilharzia regenti</name>
    <name type="common">Nasal bird schistosome</name>
    <dbReference type="NCBI Taxonomy" id="157069"/>
    <lineage>
        <taxon>Eukaryota</taxon>
        <taxon>Metazoa</taxon>
        <taxon>Spiralia</taxon>
        <taxon>Lophotrochozoa</taxon>
        <taxon>Platyhelminthes</taxon>
        <taxon>Trematoda</taxon>
        <taxon>Digenea</taxon>
        <taxon>Strigeidida</taxon>
        <taxon>Schistosomatoidea</taxon>
        <taxon>Schistosomatidae</taxon>
        <taxon>Trichobilharzia</taxon>
    </lineage>
</organism>
<dbReference type="AlphaFoldDB" id="A0AA85JAL3"/>
<accession>A0AA85JAL3</accession>
<evidence type="ECO:0000313" key="3">
    <source>
        <dbReference type="WBParaSite" id="TREG1_20340.1"/>
    </source>
</evidence>
<evidence type="ECO:0000313" key="2">
    <source>
        <dbReference type="Proteomes" id="UP000050795"/>
    </source>
</evidence>
<name>A0AA85JAL3_TRIRE</name>
<evidence type="ECO:0000256" key="1">
    <source>
        <dbReference type="SAM" id="MobiDB-lite"/>
    </source>
</evidence>
<feature type="region of interest" description="Disordered" evidence="1">
    <location>
        <begin position="1"/>
        <end position="32"/>
    </location>
</feature>